<keyword evidence="1" id="KW-0812">Transmembrane</keyword>
<organism evidence="2 3">
    <name type="scientific">Paenibacillus lactis</name>
    <dbReference type="NCBI Taxonomy" id="228574"/>
    <lineage>
        <taxon>Bacteria</taxon>
        <taxon>Bacillati</taxon>
        <taxon>Bacillota</taxon>
        <taxon>Bacilli</taxon>
        <taxon>Bacillales</taxon>
        <taxon>Paenibacillaceae</taxon>
        <taxon>Paenibacillus</taxon>
    </lineage>
</organism>
<sequence length="152" mass="15954">MIIMLLMAGGIVNGVLCTIAGGVVLVGLVFFLIGLPEAKSSKTSGGVFRFTSTVFSTLLTLIVFMVITYWNARNGASLAFTSSDQADAYLNQAKNLVIWGAVQGAFSLLAFLWILPRFIGHLGLGTKHKWGLAAGAVLTIAGGGAAWLSTIF</sequence>
<keyword evidence="3" id="KW-1185">Reference proteome</keyword>
<evidence type="ECO:0000313" key="2">
    <source>
        <dbReference type="EMBL" id="MBP1893962.1"/>
    </source>
</evidence>
<name>A0ABS4FCH7_9BACL</name>
<comment type="caution">
    <text evidence="2">The sequence shown here is derived from an EMBL/GenBank/DDBJ whole genome shotgun (WGS) entry which is preliminary data.</text>
</comment>
<evidence type="ECO:0000313" key="3">
    <source>
        <dbReference type="Proteomes" id="UP000706926"/>
    </source>
</evidence>
<gene>
    <name evidence="2" type="ORF">J2Z18_003065</name>
</gene>
<protein>
    <submittedName>
        <fullName evidence="2">Uncharacterized protein</fullName>
    </submittedName>
</protein>
<proteinExistence type="predicted"/>
<feature type="transmembrane region" description="Helical" evidence="1">
    <location>
        <begin position="96"/>
        <end position="118"/>
    </location>
</feature>
<dbReference type="RefSeq" id="WP_144878533.1">
    <property type="nucleotide sequence ID" value="NZ_CBCSDU010000025.1"/>
</dbReference>
<accession>A0ABS4FCH7</accession>
<feature type="transmembrane region" description="Helical" evidence="1">
    <location>
        <begin position="130"/>
        <end position="149"/>
    </location>
</feature>
<reference evidence="2 3" key="1">
    <citation type="submission" date="2021-03" db="EMBL/GenBank/DDBJ databases">
        <title>Genomic Encyclopedia of Type Strains, Phase IV (KMG-IV): sequencing the most valuable type-strain genomes for metagenomic binning, comparative biology and taxonomic classification.</title>
        <authorList>
            <person name="Goeker M."/>
        </authorList>
    </citation>
    <scope>NUCLEOTIDE SEQUENCE [LARGE SCALE GENOMIC DNA]</scope>
    <source>
        <strain evidence="2 3">DSM 15596</strain>
    </source>
</reference>
<evidence type="ECO:0000256" key="1">
    <source>
        <dbReference type="SAM" id="Phobius"/>
    </source>
</evidence>
<dbReference type="EMBL" id="JAGGKI010000007">
    <property type="protein sequence ID" value="MBP1893962.1"/>
    <property type="molecule type" value="Genomic_DNA"/>
</dbReference>
<dbReference type="Proteomes" id="UP000706926">
    <property type="component" value="Unassembled WGS sequence"/>
</dbReference>
<dbReference type="GeneID" id="95405024"/>
<keyword evidence="1" id="KW-1133">Transmembrane helix</keyword>
<feature type="transmembrane region" description="Helical" evidence="1">
    <location>
        <begin position="47"/>
        <end position="70"/>
    </location>
</feature>
<feature type="transmembrane region" description="Helical" evidence="1">
    <location>
        <begin position="6"/>
        <end position="35"/>
    </location>
</feature>
<keyword evidence="1" id="KW-0472">Membrane</keyword>